<protein>
    <recommendedName>
        <fullName evidence="3">Reverse transcriptase domain-containing protein</fullName>
    </recommendedName>
</protein>
<proteinExistence type="predicted"/>
<accession>A0ABN9L9H3</accession>
<sequence>MLKDPNGLEIWTIIAMAEFTAGNSGTLRRIDLQHGLDALEVLPKERGGLGEGQMRKRLLALQVDPVVETFCKLVKADLAKLKQKGKRSSRSNLTYAECKEIGILKSNKSITIKAADKGGALVVMDTAQYLDEIRSQLSDTEVYERLQVNPTQSFKSELDTIIEEALNSGLIDAKLAKYLTVEHPVVPVLYTLPNIHKDLQRPPGRLIVSNRGSLCNKVAIFLDHLLRKFAVTTPSYVKDTSDFIRSLEGVQCRGTAMGSNVAPTYANIYMAVLEGEHVYKSQFWGRVRGWRRYIDDIFLVWDGDYDELVQFHLFLNNIYPAAMGPLTGAICHEEIYGEFLCHAQLPTIWTQCADCAGVRDCDMRI</sequence>
<comment type="caution">
    <text evidence="1">The sequence shown here is derived from an EMBL/GenBank/DDBJ whole genome shotgun (WGS) entry which is preliminary data.</text>
</comment>
<dbReference type="Proteomes" id="UP001176940">
    <property type="component" value="Unassembled WGS sequence"/>
</dbReference>
<dbReference type="EMBL" id="CAUEEQ010010530">
    <property type="protein sequence ID" value="CAJ0934491.1"/>
    <property type="molecule type" value="Genomic_DNA"/>
</dbReference>
<evidence type="ECO:0008006" key="3">
    <source>
        <dbReference type="Google" id="ProtNLM"/>
    </source>
</evidence>
<reference evidence="1" key="1">
    <citation type="submission" date="2023-07" db="EMBL/GenBank/DDBJ databases">
        <authorList>
            <person name="Stuckert A."/>
        </authorList>
    </citation>
    <scope>NUCLEOTIDE SEQUENCE</scope>
</reference>
<gene>
    <name evidence="1" type="ORF">RIMI_LOCUS5969090</name>
</gene>
<dbReference type="PANTHER" id="PTHR21301">
    <property type="entry name" value="REVERSE TRANSCRIPTASE"/>
    <property type="match status" value="1"/>
</dbReference>
<evidence type="ECO:0000313" key="2">
    <source>
        <dbReference type="Proteomes" id="UP001176940"/>
    </source>
</evidence>
<keyword evidence="2" id="KW-1185">Reference proteome</keyword>
<evidence type="ECO:0000313" key="1">
    <source>
        <dbReference type="EMBL" id="CAJ0934491.1"/>
    </source>
</evidence>
<name>A0ABN9L9H3_9NEOB</name>
<organism evidence="1 2">
    <name type="scientific">Ranitomeya imitator</name>
    <name type="common">mimic poison frog</name>
    <dbReference type="NCBI Taxonomy" id="111125"/>
    <lineage>
        <taxon>Eukaryota</taxon>
        <taxon>Metazoa</taxon>
        <taxon>Chordata</taxon>
        <taxon>Craniata</taxon>
        <taxon>Vertebrata</taxon>
        <taxon>Euteleostomi</taxon>
        <taxon>Amphibia</taxon>
        <taxon>Batrachia</taxon>
        <taxon>Anura</taxon>
        <taxon>Neobatrachia</taxon>
        <taxon>Hyloidea</taxon>
        <taxon>Dendrobatidae</taxon>
        <taxon>Dendrobatinae</taxon>
        <taxon>Ranitomeya</taxon>
    </lineage>
</organism>
<dbReference type="PANTHER" id="PTHR21301:SF12">
    <property type="match status" value="1"/>
</dbReference>